<dbReference type="GO" id="GO:0016525">
    <property type="term" value="P:negative regulation of angiogenesis"/>
    <property type="evidence" value="ECO:0007669"/>
    <property type="project" value="UniProtKB-ARBA"/>
</dbReference>
<keyword evidence="5" id="KW-0963">Cytoplasm</keyword>
<dbReference type="PROSITE" id="PS50057">
    <property type="entry name" value="FERM_3"/>
    <property type="match status" value="1"/>
</dbReference>
<proteinExistence type="predicted"/>
<evidence type="ECO:0000256" key="3">
    <source>
        <dbReference type="ARBA" id="ARBA00004282"/>
    </source>
</evidence>
<evidence type="ECO:0000256" key="5">
    <source>
        <dbReference type="ARBA" id="ARBA00022490"/>
    </source>
</evidence>
<keyword evidence="7" id="KW-0677">Repeat</keyword>
<evidence type="ECO:0000256" key="8">
    <source>
        <dbReference type="ARBA" id="ARBA00022949"/>
    </source>
</evidence>
<dbReference type="Gene3D" id="3.30.70.2240">
    <property type="entry name" value="KRIT, N-terminal Nudix domain, NPxY motif-rich region"/>
    <property type="match status" value="2"/>
</dbReference>
<dbReference type="FunFam" id="3.30.70.2240:FF:000002">
    <property type="entry name" value="krev interaction trapped protein 1"/>
    <property type="match status" value="1"/>
</dbReference>
<feature type="repeat" description="ANK" evidence="13">
    <location>
        <begin position="317"/>
        <end position="340"/>
    </location>
</feature>
<dbReference type="PROSITE" id="PS50088">
    <property type="entry name" value="ANK_REPEAT"/>
    <property type="match status" value="1"/>
</dbReference>
<comment type="subcellular location">
    <subcellularLocation>
        <location evidence="3">Cell junction</location>
    </subcellularLocation>
    <subcellularLocation>
        <location evidence="1">Cell membrane</location>
        <topology evidence="1">Peripheral membrane protein</topology>
    </subcellularLocation>
    <subcellularLocation>
        <location evidence="2">Cytoplasm</location>
        <location evidence="2">Cytoskeleton</location>
    </subcellularLocation>
</comment>
<dbReference type="GO" id="GO:0070161">
    <property type="term" value="C:anchoring junction"/>
    <property type="evidence" value="ECO:0007669"/>
    <property type="project" value="UniProtKB-SubCell"/>
</dbReference>
<evidence type="ECO:0000313" key="15">
    <source>
        <dbReference type="EMBL" id="PNI42001.1"/>
    </source>
</evidence>
<evidence type="ECO:0000259" key="14">
    <source>
        <dbReference type="PROSITE" id="PS50057"/>
    </source>
</evidence>
<dbReference type="FunFam" id="1.20.80.10:FF:000016">
    <property type="entry name" value="Krev interaction trapped protein 1"/>
    <property type="match status" value="1"/>
</dbReference>
<dbReference type="FunFam" id="2.30.29.30:FF:000227">
    <property type="entry name" value="krev interaction trapped protein 1 isoform X1"/>
    <property type="match status" value="1"/>
</dbReference>
<dbReference type="InterPro" id="IPR000299">
    <property type="entry name" value="FERM_domain"/>
</dbReference>
<dbReference type="Pfam" id="PF00373">
    <property type="entry name" value="FERM_M"/>
    <property type="match status" value="1"/>
</dbReference>
<dbReference type="InterPro" id="IPR057096">
    <property type="entry name" value="KRIT1_FRMD8_FERM_C"/>
</dbReference>
<evidence type="ECO:0000256" key="12">
    <source>
        <dbReference type="ARBA" id="ARBA00073312"/>
    </source>
</evidence>
<dbReference type="InterPro" id="IPR041791">
    <property type="entry name" value="KRIT1_FERM_C"/>
</dbReference>
<keyword evidence="4" id="KW-1003">Cell membrane</keyword>
<dbReference type="GO" id="GO:0005856">
    <property type="term" value="C:cytoskeleton"/>
    <property type="evidence" value="ECO:0007669"/>
    <property type="project" value="UniProtKB-SubCell"/>
</dbReference>
<evidence type="ECO:0000256" key="13">
    <source>
        <dbReference type="PROSITE-ProRule" id="PRU00023"/>
    </source>
</evidence>
<dbReference type="Pfam" id="PF24522">
    <property type="entry name" value="KRIT1_FRMD8_FERM_C"/>
    <property type="match status" value="1"/>
</dbReference>
<dbReference type="Gene3D" id="1.20.80.10">
    <property type="match status" value="1"/>
</dbReference>
<dbReference type="InterPro" id="IPR014352">
    <property type="entry name" value="FERM/acyl-CoA-bd_prot_sf"/>
</dbReference>
<dbReference type="InterPro" id="IPR019748">
    <property type="entry name" value="FERM_central"/>
</dbReference>
<keyword evidence="10" id="KW-0472">Membrane</keyword>
<dbReference type="Pfam" id="PF16705">
    <property type="entry name" value="NUDIX_5"/>
    <property type="match status" value="1"/>
</dbReference>
<dbReference type="CDD" id="cd13197">
    <property type="entry name" value="FERM_C_CCM1"/>
    <property type="match status" value="1"/>
</dbReference>
<dbReference type="EMBL" id="NBAG03000313">
    <property type="protein sequence ID" value="PNI42001.1"/>
    <property type="molecule type" value="Genomic_DNA"/>
</dbReference>
<dbReference type="SUPFAM" id="SSF48403">
    <property type="entry name" value="Ankyrin repeat"/>
    <property type="match status" value="1"/>
</dbReference>
<dbReference type="InterPro" id="IPR051594">
    <property type="entry name" value="KRIT1/FRMD8"/>
</dbReference>
<evidence type="ECO:0000256" key="7">
    <source>
        <dbReference type="ARBA" id="ARBA00022737"/>
    </source>
</evidence>
<evidence type="ECO:0000256" key="2">
    <source>
        <dbReference type="ARBA" id="ARBA00004245"/>
    </source>
</evidence>
<dbReference type="InterPro" id="IPR036770">
    <property type="entry name" value="Ankyrin_rpt-contain_sf"/>
</dbReference>
<dbReference type="InterPro" id="IPR002110">
    <property type="entry name" value="Ankyrin_rpt"/>
</dbReference>
<dbReference type="Gene3D" id="1.25.40.20">
    <property type="entry name" value="Ankyrin repeat-containing domain"/>
    <property type="match status" value="1"/>
</dbReference>
<dbReference type="GO" id="GO:0030695">
    <property type="term" value="F:GTPase regulator activity"/>
    <property type="evidence" value="ECO:0007669"/>
    <property type="project" value="UniProtKB-ARBA"/>
</dbReference>
<protein>
    <recommendedName>
        <fullName evidence="12">Krev interaction trapped protein 1</fullName>
    </recommendedName>
</protein>
<dbReference type="PANTHER" id="PTHR13283">
    <property type="entry name" value="KREV INTERACTION TRAPPED 1-RELATED"/>
    <property type="match status" value="1"/>
</dbReference>
<dbReference type="PROSITE" id="PS50297">
    <property type="entry name" value="ANK_REP_REGION"/>
    <property type="match status" value="1"/>
</dbReference>
<comment type="caution">
    <text evidence="15">The sequence shown here is derived from an EMBL/GenBank/DDBJ whole genome shotgun (WGS) entry which is preliminary data.</text>
</comment>
<dbReference type="InterPro" id="IPR035963">
    <property type="entry name" value="FERM_2"/>
</dbReference>
<dbReference type="FunFam" id="3.30.70.2240:FF:000001">
    <property type="entry name" value="Krev interaction trapped protein 1"/>
    <property type="match status" value="1"/>
</dbReference>
<dbReference type="InterPro" id="IPR043058">
    <property type="entry name" value="NUDIX_sf"/>
</dbReference>
<dbReference type="GO" id="GO:0045454">
    <property type="term" value="P:cell redox homeostasis"/>
    <property type="evidence" value="ECO:0007669"/>
    <property type="project" value="UniProtKB-ARBA"/>
</dbReference>
<dbReference type="Gene3D" id="3.10.20.90">
    <property type="entry name" value="Phosphatidylinositol 3-kinase Catalytic Subunit, Chain A, domain 1"/>
    <property type="match status" value="1"/>
</dbReference>
<dbReference type="GO" id="GO:2000114">
    <property type="term" value="P:regulation of establishment of cell polarity"/>
    <property type="evidence" value="ECO:0007669"/>
    <property type="project" value="UniProtKB-ARBA"/>
</dbReference>
<dbReference type="GO" id="GO:0005886">
    <property type="term" value="C:plasma membrane"/>
    <property type="evidence" value="ECO:0007669"/>
    <property type="project" value="UniProtKB-SubCell"/>
</dbReference>
<dbReference type="SMART" id="SM00295">
    <property type="entry name" value="B41"/>
    <property type="match status" value="1"/>
</dbReference>
<name>A0A2J8L411_PANTR</name>
<dbReference type="InterPro" id="IPR056485">
    <property type="entry name" value="ARM_KRIT1"/>
</dbReference>
<keyword evidence="11" id="KW-0206">Cytoskeleton</keyword>
<dbReference type="FunFam" id="3.10.20.90:FF:000076">
    <property type="entry name" value="Krev interaction trapped protein 1"/>
    <property type="match status" value="1"/>
</dbReference>
<reference evidence="15 16" key="1">
    <citation type="submission" date="2017-12" db="EMBL/GenBank/DDBJ databases">
        <title>High-resolution comparative analysis of great ape genomes.</title>
        <authorList>
            <person name="Pollen A."/>
            <person name="Hastie A."/>
            <person name="Hormozdiari F."/>
            <person name="Dougherty M."/>
            <person name="Liu R."/>
            <person name="Chaisson M."/>
            <person name="Hoppe E."/>
            <person name="Hill C."/>
            <person name="Pang A."/>
            <person name="Hillier L."/>
            <person name="Baker C."/>
            <person name="Armstrong J."/>
            <person name="Shendure J."/>
            <person name="Paten B."/>
            <person name="Wilson R."/>
            <person name="Chao H."/>
            <person name="Schneider V."/>
            <person name="Ventura M."/>
            <person name="Kronenberg Z."/>
            <person name="Murali S."/>
            <person name="Gordon D."/>
            <person name="Cantsilieris S."/>
            <person name="Munson K."/>
            <person name="Nelson B."/>
            <person name="Raja A."/>
            <person name="Underwood J."/>
            <person name="Diekhans M."/>
            <person name="Fiddes I."/>
            <person name="Haussler D."/>
            <person name="Eichler E."/>
        </authorList>
    </citation>
    <scope>NUCLEOTIDE SEQUENCE [LARGE SCALE GENOMIC DNA]</scope>
    <source>
        <strain evidence="15">Yerkes chimp pedigree #C0471</strain>
    </source>
</reference>
<dbReference type="InterPro" id="IPR019749">
    <property type="entry name" value="Band_41_domain"/>
</dbReference>
<dbReference type="SMART" id="SM00248">
    <property type="entry name" value="ANK"/>
    <property type="match status" value="3"/>
</dbReference>
<evidence type="ECO:0000256" key="6">
    <source>
        <dbReference type="ARBA" id="ARBA00022657"/>
    </source>
</evidence>
<dbReference type="AlphaFoldDB" id="A0A2J8L411"/>
<dbReference type="CDD" id="cd14473">
    <property type="entry name" value="FERM_B-lobe"/>
    <property type="match status" value="1"/>
</dbReference>
<evidence type="ECO:0000256" key="4">
    <source>
        <dbReference type="ARBA" id="ARBA00022475"/>
    </source>
</evidence>
<organism evidence="15 16">
    <name type="scientific">Pan troglodytes</name>
    <name type="common">Chimpanzee</name>
    <dbReference type="NCBI Taxonomy" id="9598"/>
    <lineage>
        <taxon>Eukaryota</taxon>
        <taxon>Metazoa</taxon>
        <taxon>Chordata</taxon>
        <taxon>Craniata</taxon>
        <taxon>Vertebrata</taxon>
        <taxon>Euteleostomi</taxon>
        <taxon>Mammalia</taxon>
        <taxon>Eutheria</taxon>
        <taxon>Euarchontoglires</taxon>
        <taxon>Primates</taxon>
        <taxon>Haplorrhini</taxon>
        <taxon>Catarrhini</taxon>
        <taxon>Hominidae</taxon>
        <taxon>Pan</taxon>
    </lineage>
</organism>
<keyword evidence="9 13" id="KW-0040">ANK repeat</keyword>
<dbReference type="Gene3D" id="2.30.29.30">
    <property type="entry name" value="Pleckstrin-homology domain (PH domain)/Phosphotyrosine-binding domain (PTB)"/>
    <property type="match status" value="1"/>
</dbReference>
<dbReference type="Proteomes" id="UP000236370">
    <property type="component" value="Unassembled WGS sequence"/>
</dbReference>
<evidence type="ECO:0000256" key="11">
    <source>
        <dbReference type="ARBA" id="ARBA00023212"/>
    </source>
</evidence>
<keyword evidence="8" id="KW-0965">Cell junction</keyword>
<accession>A0A2J8L411</accession>
<dbReference type="Pfam" id="PF24521">
    <property type="entry name" value="Ank_KRIT1"/>
    <property type="match status" value="1"/>
</dbReference>
<dbReference type="InterPro" id="IPR032022">
    <property type="entry name" value="NUDIX"/>
</dbReference>
<dbReference type="PANTHER" id="PTHR13283:SF11">
    <property type="entry name" value="KREV INTERACTION TRAPPED PROTEIN 1"/>
    <property type="match status" value="1"/>
</dbReference>
<dbReference type="GO" id="GO:0001525">
    <property type="term" value="P:angiogenesis"/>
    <property type="evidence" value="ECO:0007669"/>
    <property type="project" value="UniProtKB-KW"/>
</dbReference>
<evidence type="ECO:0000256" key="1">
    <source>
        <dbReference type="ARBA" id="ARBA00004202"/>
    </source>
</evidence>
<dbReference type="InterPro" id="IPR011993">
    <property type="entry name" value="PH-like_dom_sf"/>
</dbReference>
<sequence>MGNPENIEDAYVAVIRPKNTASLNSREYRAKSYEILLHEVPIEGQKKKRKKVLLETKLQGNSEITQGILDYVVETTKPISPANQGIRGKRVVLMKKFPLDGEKMGREASLFIVPSVVKDNTKYTYTPGCPIFYCLQDIMRVCSESSTHFATLTARMLIALDKWLDERHAQSHFIPALFRPSPLERIKTNVINPAYATESDLQYTNRVDKVVINPYFGLGAPDYSKIQIPKQEKWQRSMSSVTEDKERQWVDDFPLHRSACEGDSELLSRLLSERFSVNQLDSDHWAPIHYACWYGKVEATRILLEKGKCNPNLLNGQLSSPLHFAAGGGHAEIVQILLNHPEIDRHITDQQGRSPLNICEENKQNNWEEAAKLLKEAINKPYEKVRIYRMDGSYRSVELKHGNNTTVQQIMEGMRLSQETQQYFTIWICSENLSLQLKPYHKPLQHVRDWPEILAELTNLDPQRETPQLFLRRDVRLPLEVEKQMESLSVTQAGVHWCNFGSLQAPPPGFTPFSCLSLPSSWDYRNFITGDFVQIEDPLAILILFDEARYNLLKGFYTAPDAKLITLASLLLQIVYGNYESKKHKQGFLNEENLKSIVPVTKLKSKAPHWTNRILHEYKNLSTSEGVSKEMHHLQRMFLQNCWEIPTYGAAFFTGQIFTKASPSNHKVIPVYVGVNIKGLHLLNMETKALLISLKYGCFMWQLGDTDTCFQIHSMENKMSFIVHTKQAGLVVKLLMKLNGQLMPTERNS</sequence>
<feature type="domain" description="FERM" evidence="14">
    <location>
        <begin position="383"/>
        <end position="747"/>
    </location>
</feature>
<gene>
    <name evidence="15" type="ORF">CK820_G0033025</name>
</gene>
<keyword evidence="6" id="KW-0037">Angiogenesis</keyword>
<evidence type="ECO:0000313" key="16">
    <source>
        <dbReference type="Proteomes" id="UP000236370"/>
    </source>
</evidence>
<dbReference type="SUPFAM" id="SSF47031">
    <property type="entry name" value="Second domain of FERM"/>
    <property type="match status" value="1"/>
</dbReference>
<dbReference type="FunFam" id="1.25.40.20:FF:000120">
    <property type="entry name" value="krev interaction trapped protein 1 isoform X1"/>
    <property type="match status" value="1"/>
</dbReference>
<evidence type="ECO:0000256" key="9">
    <source>
        <dbReference type="ARBA" id="ARBA00023043"/>
    </source>
</evidence>
<evidence type="ECO:0000256" key="10">
    <source>
        <dbReference type="ARBA" id="ARBA00023136"/>
    </source>
</evidence>